<dbReference type="InterPro" id="IPR019303">
    <property type="entry name" value="vWA_TerF_C"/>
</dbReference>
<dbReference type="PANTHER" id="PTHR32097">
    <property type="entry name" value="CAMP-BINDING PROTEIN 1-RELATED"/>
    <property type="match status" value="1"/>
</dbReference>
<dbReference type="SUPFAM" id="SSF53300">
    <property type="entry name" value="vWA-like"/>
    <property type="match status" value="1"/>
</dbReference>
<name>A0A3D9KQZ3_9BACL</name>
<dbReference type="Pfam" id="PF10138">
    <property type="entry name" value="vWA-TerF-like"/>
    <property type="match status" value="1"/>
</dbReference>
<feature type="domain" description="VWFA" evidence="1">
    <location>
        <begin position="220"/>
        <end position="390"/>
    </location>
</feature>
<protein>
    <submittedName>
        <fullName evidence="2">Stress response protein SCP2</fullName>
    </submittedName>
</protein>
<dbReference type="InterPro" id="IPR036465">
    <property type="entry name" value="vWFA_dom_sf"/>
</dbReference>
<dbReference type="InterPro" id="IPR002035">
    <property type="entry name" value="VWF_A"/>
</dbReference>
<dbReference type="OrthoDB" id="5756874at2"/>
<dbReference type="EMBL" id="QRDZ01000001">
    <property type="protein sequence ID" value="RED89091.1"/>
    <property type="molecule type" value="Genomic_DNA"/>
</dbReference>
<organism evidence="2 3">
    <name type="scientific">Cohnella phaseoli</name>
    <dbReference type="NCBI Taxonomy" id="456490"/>
    <lineage>
        <taxon>Bacteria</taxon>
        <taxon>Bacillati</taxon>
        <taxon>Bacillota</taxon>
        <taxon>Bacilli</taxon>
        <taxon>Bacillales</taxon>
        <taxon>Paenibacillaceae</taxon>
        <taxon>Cohnella</taxon>
    </lineage>
</organism>
<gene>
    <name evidence="2" type="ORF">DFP98_10162</name>
</gene>
<proteinExistence type="predicted"/>
<dbReference type="PANTHER" id="PTHR32097:SF17">
    <property type="entry name" value="CAMP-BINDING PROTEIN 1-RELATED"/>
    <property type="match status" value="1"/>
</dbReference>
<evidence type="ECO:0000313" key="2">
    <source>
        <dbReference type="EMBL" id="RED89091.1"/>
    </source>
</evidence>
<dbReference type="InterPro" id="IPR003325">
    <property type="entry name" value="TerD"/>
</dbReference>
<evidence type="ECO:0000259" key="1">
    <source>
        <dbReference type="SMART" id="SM00327"/>
    </source>
</evidence>
<evidence type="ECO:0000313" key="3">
    <source>
        <dbReference type="Proteomes" id="UP000256977"/>
    </source>
</evidence>
<sequence length="418" mass="46224">MIKGQKSDVTKGRNVRELDVIFGWQCDNPGIGIDAAGFVLSERGRCERDEHFVFYGNPHALGGAVTHSASGGEGRETLRVSLPDLPEDADKIAMTVTIYEGEQQGHTMSNVSSLYIRLVDTAAGEEICRFDFGAELDKETAVVAGELYRHQGEWKFRAVGSGFFGGLRALCESFGLEVREEENAVSEAAAAAEPLMLSTIDLRKKTVGLLLEKKKLSGIVARVGLVLDITGSMRKLYNNGTVQEVVERILAIACKFDDNGELDVWVYDHEFSRLPSVTERDFAGYVQSRILGDPSIHKFGRNNEPLVMEDIVRKYTKEEPDSTPVFIIFINDGGVVNPTKKTLTEAAVHPIFWQFVGIGDSDFEVLSQLDTLPGRVVDNANFFPIADITTITDEELYGKLLNEFPLWLKEAKAIGILR</sequence>
<accession>A0A3D9KQZ3</accession>
<reference evidence="2 3" key="1">
    <citation type="submission" date="2018-07" db="EMBL/GenBank/DDBJ databases">
        <title>Genomic Encyclopedia of Type Strains, Phase III (KMG-III): the genomes of soil and plant-associated and newly described type strains.</title>
        <authorList>
            <person name="Whitman W."/>
        </authorList>
    </citation>
    <scope>NUCLEOTIDE SEQUENCE [LARGE SCALE GENOMIC DNA]</scope>
    <source>
        <strain evidence="2 3">CECT 7287</strain>
    </source>
</reference>
<dbReference type="CDD" id="cd06974">
    <property type="entry name" value="TerD_like"/>
    <property type="match status" value="1"/>
</dbReference>
<dbReference type="Pfam" id="PF02342">
    <property type="entry name" value="TerD"/>
    <property type="match status" value="1"/>
</dbReference>
<keyword evidence="3" id="KW-1185">Reference proteome</keyword>
<dbReference type="InterPro" id="IPR051324">
    <property type="entry name" value="Stress/Tellurium_Resist"/>
</dbReference>
<dbReference type="Gene3D" id="2.60.60.30">
    <property type="entry name" value="sav2460 like domains"/>
    <property type="match status" value="1"/>
</dbReference>
<dbReference type="Proteomes" id="UP000256977">
    <property type="component" value="Unassembled WGS sequence"/>
</dbReference>
<dbReference type="SMART" id="SM00327">
    <property type="entry name" value="VWA"/>
    <property type="match status" value="1"/>
</dbReference>
<dbReference type="AlphaFoldDB" id="A0A3D9KQZ3"/>
<comment type="caution">
    <text evidence="2">The sequence shown here is derived from an EMBL/GenBank/DDBJ whole genome shotgun (WGS) entry which is preliminary data.</text>
</comment>